<accession>A0A0K2UZQ1</accession>
<evidence type="ECO:0000256" key="1">
    <source>
        <dbReference type="SAM" id="Phobius"/>
    </source>
</evidence>
<protein>
    <submittedName>
        <fullName evidence="2">Uncharacterized protein</fullName>
    </submittedName>
</protein>
<dbReference type="EMBL" id="HACA01026363">
    <property type="protein sequence ID" value="CDW43724.1"/>
    <property type="molecule type" value="Transcribed_RNA"/>
</dbReference>
<keyword evidence="1" id="KW-1133">Transmembrane helix</keyword>
<sequence>MWLLIIIINLLVEYYVCIYIYIYLYEAIILHSVLINSAI</sequence>
<dbReference type="AlphaFoldDB" id="A0A0K2UZQ1"/>
<keyword evidence="1" id="KW-0812">Transmembrane</keyword>
<keyword evidence="1" id="KW-0472">Membrane</keyword>
<reference evidence="2" key="1">
    <citation type="submission" date="2014-05" db="EMBL/GenBank/DDBJ databases">
        <authorList>
            <person name="Chronopoulou M."/>
        </authorList>
    </citation>
    <scope>NUCLEOTIDE SEQUENCE</scope>
    <source>
        <tissue evidence="2">Whole organism</tissue>
    </source>
</reference>
<name>A0A0K2UZQ1_LEPSM</name>
<evidence type="ECO:0000313" key="2">
    <source>
        <dbReference type="EMBL" id="CDW43724.1"/>
    </source>
</evidence>
<proteinExistence type="predicted"/>
<organism evidence="2">
    <name type="scientific">Lepeophtheirus salmonis</name>
    <name type="common">Salmon louse</name>
    <name type="synonym">Caligus salmonis</name>
    <dbReference type="NCBI Taxonomy" id="72036"/>
    <lineage>
        <taxon>Eukaryota</taxon>
        <taxon>Metazoa</taxon>
        <taxon>Ecdysozoa</taxon>
        <taxon>Arthropoda</taxon>
        <taxon>Crustacea</taxon>
        <taxon>Multicrustacea</taxon>
        <taxon>Hexanauplia</taxon>
        <taxon>Copepoda</taxon>
        <taxon>Siphonostomatoida</taxon>
        <taxon>Caligidae</taxon>
        <taxon>Lepeophtheirus</taxon>
    </lineage>
</organism>
<feature type="transmembrane region" description="Helical" evidence="1">
    <location>
        <begin position="6"/>
        <end position="24"/>
    </location>
</feature>